<proteinExistence type="predicted"/>
<feature type="region of interest" description="Disordered" evidence="1">
    <location>
        <begin position="33"/>
        <end position="82"/>
    </location>
</feature>
<reference evidence="2" key="1">
    <citation type="journal article" date="2015" name="Nature">
        <title>Complex archaea that bridge the gap between prokaryotes and eukaryotes.</title>
        <authorList>
            <person name="Spang A."/>
            <person name="Saw J.H."/>
            <person name="Jorgensen S.L."/>
            <person name="Zaremba-Niedzwiedzka K."/>
            <person name="Martijn J."/>
            <person name="Lind A.E."/>
            <person name="van Eijk R."/>
            <person name="Schleper C."/>
            <person name="Guy L."/>
            <person name="Ettema T.J."/>
        </authorList>
    </citation>
    <scope>NUCLEOTIDE SEQUENCE</scope>
</reference>
<comment type="caution">
    <text evidence="2">The sequence shown here is derived from an EMBL/GenBank/DDBJ whole genome shotgun (WGS) entry which is preliminary data.</text>
</comment>
<gene>
    <name evidence="2" type="ORF">LCGC14_0113960</name>
</gene>
<protein>
    <submittedName>
        <fullName evidence="2">Uncharacterized protein</fullName>
    </submittedName>
</protein>
<sequence>MNRRIKSNLLAIVLSQLQGHSILAHQEITMTTDQKHPGENDLPHKPTPEEDVPHTKWEGEVNSENLKEVDAGEIAKKVKEDD</sequence>
<evidence type="ECO:0000256" key="1">
    <source>
        <dbReference type="SAM" id="MobiDB-lite"/>
    </source>
</evidence>
<accession>A0A0F9YAD1</accession>
<dbReference type="EMBL" id="LAZR01000034">
    <property type="protein sequence ID" value="KKO01589.1"/>
    <property type="molecule type" value="Genomic_DNA"/>
</dbReference>
<name>A0A0F9YAD1_9ZZZZ</name>
<evidence type="ECO:0000313" key="2">
    <source>
        <dbReference type="EMBL" id="KKO01589.1"/>
    </source>
</evidence>
<dbReference type="AlphaFoldDB" id="A0A0F9YAD1"/>
<organism evidence="2">
    <name type="scientific">marine sediment metagenome</name>
    <dbReference type="NCBI Taxonomy" id="412755"/>
    <lineage>
        <taxon>unclassified sequences</taxon>
        <taxon>metagenomes</taxon>
        <taxon>ecological metagenomes</taxon>
    </lineage>
</organism>